<dbReference type="Gene3D" id="3.40.640.10">
    <property type="entry name" value="Type I PLP-dependent aspartate aminotransferase-like (Major domain)"/>
    <property type="match status" value="1"/>
</dbReference>
<dbReference type="InterPro" id="IPR015422">
    <property type="entry name" value="PyrdxlP-dep_Trfase_small"/>
</dbReference>
<dbReference type="GO" id="GO:0030170">
    <property type="term" value="F:pyridoxal phosphate binding"/>
    <property type="evidence" value="ECO:0007669"/>
    <property type="project" value="InterPro"/>
</dbReference>
<keyword evidence="2 3" id="KW-0663">Pyridoxal phosphate</keyword>
<dbReference type="Proteomes" id="UP000799770">
    <property type="component" value="Unassembled WGS sequence"/>
</dbReference>
<evidence type="ECO:0000313" key="4">
    <source>
        <dbReference type="EMBL" id="KAF2119914.1"/>
    </source>
</evidence>
<evidence type="ECO:0000256" key="1">
    <source>
        <dbReference type="ARBA" id="ARBA00008954"/>
    </source>
</evidence>
<dbReference type="InterPro" id="IPR015421">
    <property type="entry name" value="PyrdxlP-dep_Trfase_major"/>
</dbReference>
<keyword evidence="4" id="KW-0032">Aminotransferase</keyword>
<dbReference type="EMBL" id="ML977314">
    <property type="protein sequence ID" value="KAF2119914.1"/>
    <property type="molecule type" value="Genomic_DNA"/>
</dbReference>
<keyword evidence="4" id="KW-0808">Transferase</keyword>
<protein>
    <submittedName>
        <fullName evidence="4">Aminotransferase, class III</fullName>
    </submittedName>
</protein>
<dbReference type="SUPFAM" id="SSF53383">
    <property type="entry name" value="PLP-dependent transferases"/>
    <property type="match status" value="1"/>
</dbReference>
<proteinExistence type="inferred from homology"/>
<dbReference type="CDD" id="cd00610">
    <property type="entry name" value="OAT_like"/>
    <property type="match status" value="1"/>
</dbReference>
<dbReference type="Pfam" id="PF00202">
    <property type="entry name" value="Aminotran_3"/>
    <property type="match status" value="1"/>
</dbReference>
<comment type="similarity">
    <text evidence="1 3">Belongs to the class-III pyridoxal-phosphate-dependent aminotransferase family.</text>
</comment>
<dbReference type="AlphaFoldDB" id="A0A6A5ZLN6"/>
<accession>A0A6A5ZLN6</accession>
<reference evidence="4" key="1">
    <citation type="journal article" date="2020" name="Stud. Mycol.">
        <title>101 Dothideomycetes genomes: a test case for predicting lifestyles and emergence of pathogens.</title>
        <authorList>
            <person name="Haridas S."/>
            <person name="Albert R."/>
            <person name="Binder M."/>
            <person name="Bloem J."/>
            <person name="Labutti K."/>
            <person name="Salamov A."/>
            <person name="Andreopoulos B."/>
            <person name="Baker S."/>
            <person name="Barry K."/>
            <person name="Bills G."/>
            <person name="Bluhm B."/>
            <person name="Cannon C."/>
            <person name="Castanera R."/>
            <person name="Culley D."/>
            <person name="Daum C."/>
            <person name="Ezra D."/>
            <person name="Gonzalez J."/>
            <person name="Henrissat B."/>
            <person name="Kuo A."/>
            <person name="Liang C."/>
            <person name="Lipzen A."/>
            <person name="Lutzoni F."/>
            <person name="Magnuson J."/>
            <person name="Mondo S."/>
            <person name="Nolan M."/>
            <person name="Ohm R."/>
            <person name="Pangilinan J."/>
            <person name="Park H.-J."/>
            <person name="Ramirez L."/>
            <person name="Alfaro M."/>
            <person name="Sun H."/>
            <person name="Tritt A."/>
            <person name="Yoshinaga Y."/>
            <person name="Zwiers L.-H."/>
            <person name="Turgeon B."/>
            <person name="Goodwin S."/>
            <person name="Spatafora J."/>
            <person name="Crous P."/>
            <person name="Grigoriev I."/>
        </authorList>
    </citation>
    <scope>NUCLEOTIDE SEQUENCE</scope>
    <source>
        <strain evidence="4">CBS 627.86</strain>
    </source>
</reference>
<organism evidence="4 5">
    <name type="scientific">Lophiotrema nucula</name>
    <dbReference type="NCBI Taxonomy" id="690887"/>
    <lineage>
        <taxon>Eukaryota</taxon>
        <taxon>Fungi</taxon>
        <taxon>Dikarya</taxon>
        <taxon>Ascomycota</taxon>
        <taxon>Pezizomycotina</taxon>
        <taxon>Dothideomycetes</taxon>
        <taxon>Pleosporomycetidae</taxon>
        <taxon>Pleosporales</taxon>
        <taxon>Lophiotremataceae</taxon>
        <taxon>Lophiotrema</taxon>
    </lineage>
</organism>
<dbReference type="Gene3D" id="3.90.1150.10">
    <property type="entry name" value="Aspartate Aminotransferase, domain 1"/>
    <property type="match status" value="1"/>
</dbReference>
<dbReference type="InterPro" id="IPR005814">
    <property type="entry name" value="Aminotrans_3"/>
</dbReference>
<evidence type="ECO:0000313" key="5">
    <source>
        <dbReference type="Proteomes" id="UP000799770"/>
    </source>
</evidence>
<gene>
    <name evidence="4" type="ORF">BDV96DRAFT_595524</name>
</gene>
<sequence length="483" mass="52598">MNIDSSPSPPILLLEENAAGADSQSGLAHNPFQDGVLHRHMDYQPPSVEEGGGCWLYLEDGTRVFDGSCGAAVSSLGHGEPRIIDAISRQLNKVGYLHSGHWRTRATDEYCNALVESTDGAMAKALVLTSGSNSVEACLKMGIQFFRELPIPQTKRVNFIARAGSYHGTSLATLSVGGHLIRRRPYEQVLSKVGRVSACNEYRNRREGESRAEFVARLARELDDEFVRLGGDTVAAFIVEPVVGAALGYVPAVPGYLRAMKDVCKKHGALIIYDEVMCGMGRTGYLHAWQKEKVAPDLQAIGKGMAAGYFPCSAMLLSRRVAEVLYAGSKVLAHGETFQMHPVACAASLEVLRILRNDELLNNVLKQGAFLKALLETKVGRLQVVGNIRGDGLMVGVELVRDRITKEPFPAEDAIAERILEKAKAKPYSLALYNSVGCADGFNGDCILISPPFIINEDEVKHLVDTFYCVLVDFFKVPLSSSL</sequence>
<dbReference type="PANTHER" id="PTHR43094">
    <property type="entry name" value="AMINOTRANSFERASE"/>
    <property type="match status" value="1"/>
</dbReference>
<evidence type="ECO:0000256" key="2">
    <source>
        <dbReference type="ARBA" id="ARBA00022898"/>
    </source>
</evidence>
<dbReference type="OrthoDB" id="5419315at2759"/>
<dbReference type="GO" id="GO:0008483">
    <property type="term" value="F:transaminase activity"/>
    <property type="evidence" value="ECO:0007669"/>
    <property type="project" value="UniProtKB-KW"/>
</dbReference>
<dbReference type="PANTHER" id="PTHR43094:SF1">
    <property type="entry name" value="AMINOTRANSFERASE CLASS-III"/>
    <property type="match status" value="1"/>
</dbReference>
<name>A0A6A5ZLN6_9PLEO</name>
<evidence type="ECO:0000256" key="3">
    <source>
        <dbReference type="RuleBase" id="RU003560"/>
    </source>
</evidence>
<keyword evidence="5" id="KW-1185">Reference proteome</keyword>
<dbReference type="InterPro" id="IPR015424">
    <property type="entry name" value="PyrdxlP-dep_Trfase"/>
</dbReference>
<dbReference type="GO" id="GO:0005829">
    <property type="term" value="C:cytosol"/>
    <property type="evidence" value="ECO:0007669"/>
    <property type="project" value="TreeGrafter"/>
</dbReference>